<sequence>MEAAAMFRSLKEVYKEGGMNALMVATPVRIAGCVFGIVGSLILYGLLQERIMTQPYGADEARFKHSVFLVLNNRLVSASVALLVLYLKKLPTQPVAKIWEYCIVSLSNVTATTCQYEALKYVSFPVQTLGKCAKMIPVMIWGSLINKKTYTMKKYLVAAAITGGCTAFALGGEITSKHAKKSSDTTYYGVALMLGYLGFDGFTSTFQDKLFKGYKMETYNQMLYVNLCSASISLFGLLTSGQLFEAIEFVGSHPESMMDMTFLSICATVGQLIILYTIKEFGALLFATIMTTRQFLSILLSCIIFVHPLSLIQWGATAMIFGALYVEAFSKGAPSAKETSNLTEEIPLKSAEEGKLDDDDDSILPAMRIKEGQALR</sequence>
<evidence type="ECO:0000256" key="4">
    <source>
        <dbReference type="ARBA" id="ARBA00022692"/>
    </source>
</evidence>
<evidence type="ECO:0000256" key="2">
    <source>
        <dbReference type="ARBA" id="ARBA00008349"/>
    </source>
</evidence>
<evidence type="ECO:0000313" key="8">
    <source>
        <dbReference type="EMBL" id="CAD8656124.1"/>
    </source>
</evidence>
<feature type="transmembrane region" description="Helical" evidence="7">
    <location>
        <begin position="256"/>
        <end position="276"/>
    </location>
</feature>
<organism evidence="8">
    <name type="scientific">Pyramimonas obovata</name>
    <dbReference type="NCBI Taxonomy" id="1411642"/>
    <lineage>
        <taxon>Eukaryota</taxon>
        <taxon>Viridiplantae</taxon>
        <taxon>Chlorophyta</taxon>
        <taxon>Pyramimonadophyceae</taxon>
        <taxon>Pyramimonadales</taxon>
        <taxon>Pyramimonadaceae</taxon>
        <taxon>Pyramimonas</taxon>
        <taxon>Pyramimonas incertae sedis</taxon>
    </lineage>
</organism>
<feature type="transmembrane region" description="Helical" evidence="7">
    <location>
        <begin position="155"/>
        <end position="174"/>
    </location>
</feature>
<dbReference type="AlphaFoldDB" id="A0A7S0N1D6"/>
<dbReference type="GO" id="GO:0000139">
    <property type="term" value="C:Golgi membrane"/>
    <property type="evidence" value="ECO:0007669"/>
    <property type="project" value="TreeGrafter"/>
</dbReference>
<name>A0A7S0N1D6_9CHLO</name>
<proteinExistence type="inferred from homology"/>
<gene>
    <name evidence="8" type="ORF">POBO1169_LOCUS4277</name>
</gene>
<dbReference type="PANTHER" id="PTHR10778">
    <property type="entry name" value="SOLUTE CARRIER FAMILY 35 MEMBER B"/>
    <property type="match status" value="1"/>
</dbReference>
<dbReference type="InterPro" id="IPR037185">
    <property type="entry name" value="EmrE-like"/>
</dbReference>
<dbReference type="PANTHER" id="PTHR10778:SF13">
    <property type="entry name" value="ADENOSINE 3'-PHOSPHO 5'-PHOSPHOSULFATE TRANSPORTER 1"/>
    <property type="match status" value="1"/>
</dbReference>
<dbReference type="InterPro" id="IPR013657">
    <property type="entry name" value="SCL35B1-4/HUT1"/>
</dbReference>
<dbReference type="GO" id="GO:0046964">
    <property type="term" value="F:3'-phosphoadenosine 5'-phosphosulfate transmembrane transporter activity"/>
    <property type="evidence" value="ECO:0007669"/>
    <property type="project" value="TreeGrafter"/>
</dbReference>
<evidence type="ECO:0000256" key="6">
    <source>
        <dbReference type="ARBA" id="ARBA00023136"/>
    </source>
</evidence>
<evidence type="ECO:0000256" key="1">
    <source>
        <dbReference type="ARBA" id="ARBA00004141"/>
    </source>
</evidence>
<keyword evidence="5 7" id="KW-1133">Transmembrane helix</keyword>
<feature type="transmembrane region" description="Helical" evidence="7">
    <location>
        <begin position="283"/>
        <end position="306"/>
    </location>
</feature>
<protein>
    <submittedName>
        <fullName evidence="8">Uncharacterized protein</fullName>
    </submittedName>
</protein>
<comment type="subcellular location">
    <subcellularLocation>
        <location evidence="1">Membrane</location>
        <topology evidence="1">Multi-pass membrane protein</topology>
    </subcellularLocation>
</comment>
<accession>A0A7S0N1D6</accession>
<evidence type="ECO:0000256" key="7">
    <source>
        <dbReference type="SAM" id="Phobius"/>
    </source>
</evidence>
<evidence type="ECO:0000256" key="3">
    <source>
        <dbReference type="ARBA" id="ARBA00022448"/>
    </source>
</evidence>
<keyword evidence="4 7" id="KW-0812">Transmembrane</keyword>
<dbReference type="Pfam" id="PF08449">
    <property type="entry name" value="UAA"/>
    <property type="match status" value="1"/>
</dbReference>
<comment type="similarity">
    <text evidence="2">Belongs to the nucleotide-sugar transporter family. UDP-galactose:UMP antiporter (TC 2.A.7.11) subfamily.</text>
</comment>
<evidence type="ECO:0000256" key="5">
    <source>
        <dbReference type="ARBA" id="ARBA00022989"/>
    </source>
</evidence>
<dbReference type="SUPFAM" id="SSF103481">
    <property type="entry name" value="Multidrug resistance efflux transporter EmrE"/>
    <property type="match status" value="1"/>
</dbReference>
<dbReference type="EMBL" id="HBFA01008199">
    <property type="protein sequence ID" value="CAD8656124.1"/>
    <property type="molecule type" value="Transcribed_RNA"/>
</dbReference>
<feature type="transmembrane region" description="Helical" evidence="7">
    <location>
        <begin position="186"/>
        <end position="202"/>
    </location>
</feature>
<feature type="transmembrane region" description="Helical" evidence="7">
    <location>
        <begin position="223"/>
        <end position="244"/>
    </location>
</feature>
<dbReference type="GO" id="GO:0005789">
    <property type="term" value="C:endoplasmic reticulum membrane"/>
    <property type="evidence" value="ECO:0007669"/>
    <property type="project" value="TreeGrafter"/>
</dbReference>
<keyword evidence="3" id="KW-0813">Transport</keyword>
<reference evidence="8" key="1">
    <citation type="submission" date="2021-01" db="EMBL/GenBank/DDBJ databases">
        <authorList>
            <person name="Corre E."/>
            <person name="Pelletier E."/>
            <person name="Niang G."/>
            <person name="Scheremetjew M."/>
            <person name="Finn R."/>
            <person name="Kale V."/>
            <person name="Holt S."/>
            <person name="Cochrane G."/>
            <person name="Meng A."/>
            <person name="Brown T."/>
            <person name="Cohen L."/>
        </authorList>
    </citation>
    <scope>NUCLEOTIDE SEQUENCE</scope>
    <source>
        <strain evidence="8">CCMP722</strain>
    </source>
</reference>
<keyword evidence="6 7" id="KW-0472">Membrane</keyword>
<feature type="transmembrane region" description="Helical" evidence="7">
    <location>
        <begin position="21"/>
        <end position="47"/>
    </location>
</feature>